<dbReference type="GeneID" id="108733650"/>
<accession>A0A1W4W8M0</accession>
<evidence type="ECO:0000256" key="1">
    <source>
        <dbReference type="SAM" id="MobiDB-lite"/>
    </source>
</evidence>
<dbReference type="Proteomes" id="UP000192223">
    <property type="component" value="Unplaced"/>
</dbReference>
<gene>
    <name evidence="3" type="primary">LOC108733650</name>
</gene>
<name>A0A1W4W8M0_AGRPL</name>
<reference evidence="3" key="1">
    <citation type="submission" date="2025-08" db="UniProtKB">
        <authorList>
            <consortium name="RefSeq"/>
        </authorList>
    </citation>
    <scope>IDENTIFICATION</scope>
    <source>
        <tissue evidence="3">Entire body</tissue>
    </source>
</reference>
<keyword evidence="2" id="KW-1185">Reference proteome</keyword>
<dbReference type="RefSeq" id="XP_018320404.1">
    <property type="nucleotide sequence ID" value="XM_018464902.2"/>
</dbReference>
<dbReference type="AlphaFoldDB" id="A0A1W4W8M0"/>
<feature type="region of interest" description="Disordered" evidence="1">
    <location>
        <begin position="112"/>
        <end position="134"/>
    </location>
</feature>
<sequence length="270" mass="30114">MSSSFTFIRYISQIDIHPVRIMNKSTTKTSNLGGKSIVHNLRKLFPKEHNKNLKNVHQETSIRIPSRLVTKHEEAPPDIDDIIEDMVQSELLQVVAEVHDIPKKYRTPAQLSLKNDNSIHENPGSVPISSVTPPSYFVKNTEPPSTVSIGKISFKTDLSGCKPIEPLKNPSALENAPPTPKSHTGETAEDIATIRVTLKELATSLSKVVNKMNIMAHSLKTLTVNLGEIDTLVHQHFNPPETPEDEDDAWLIVESSNQVTIRITFYLGYI</sequence>
<organism evidence="2 3">
    <name type="scientific">Agrilus planipennis</name>
    <name type="common">Emerald ash borer</name>
    <name type="synonym">Agrilus marcopoli</name>
    <dbReference type="NCBI Taxonomy" id="224129"/>
    <lineage>
        <taxon>Eukaryota</taxon>
        <taxon>Metazoa</taxon>
        <taxon>Ecdysozoa</taxon>
        <taxon>Arthropoda</taxon>
        <taxon>Hexapoda</taxon>
        <taxon>Insecta</taxon>
        <taxon>Pterygota</taxon>
        <taxon>Neoptera</taxon>
        <taxon>Endopterygota</taxon>
        <taxon>Coleoptera</taxon>
        <taxon>Polyphaga</taxon>
        <taxon>Elateriformia</taxon>
        <taxon>Buprestoidea</taxon>
        <taxon>Buprestidae</taxon>
        <taxon>Agrilinae</taxon>
        <taxon>Agrilus</taxon>
    </lineage>
</organism>
<protein>
    <submittedName>
        <fullName evidence="3">Uncharacterized protein LOC108733650</fullName>
    </submittedName>
</protein>
<feature type="region of interest" description="Disordered" evidence="1">
    <location>
        <begin position="166"/>
        <end position="186"/>
    </location>
</feature>
<evidence type="ECO:0000313" key="2">
    <source>
        <dbReference type="Proteomes" id="UP000192223"/>
    </source>
</evidence>
<evidence type="ECO:0000313" key="3">
    <source>
        <dbReference type="RefSeq" id="XP_018320404.1"/>
    </source>
</evidence>
<dbReference type="InParanoid" id="A0A1W4W8M0"/>
<dbReference type="KEGG" id="apln:108733650"/>
<proteinExistence type="predicted"/>